<keyword evidence="3" id="KW-1185">Reference proteome</keyword>
<dbReference type="GeneID" id="45453661"/>
<protein>
    <submittedName>
        <fullName evidence="2">Uncharacterized protein</fullName>
    </submittedName>
</protein>
<dbReference type="EMBL" id="AP022597">
    <property type="protein sequence ID" value="BBY71075.1"/>
    <property type="molecule type" value="Genomic_DNA"/>
</dbReference>
<evidence type="ECO:0000313" key="3">
    <source>
        <dbReference type="Proteomes" id="UP000466578"/>
    </source>
</evidence>
<name>A0ABN6AQF3_9MYCO</name>
<gene>
    <name evidence="2" type="ORF">MPRI_32620</name>
</gene>
<evidence type="ECO:0000256" key="1">
    <source>
        <dbReference type="SAM" id="MobiDB-lite"/>
    </source>
</evidence>
<feature type="region of interest" description="Disordered" evidence="1">
    <location>
        <begin position="72"/>
        <end position="109"/>
    </location>
</feature>
<accession>A0ABN6AQF3</accession>
<reference evidence="2 3" key="1">
    <citation type="journal article" date="2019" name="Emerg. Microbes Infect.">
        <title>Comprehensive subspecies identification of 175 nontuberculous mycobacteria species based on 7547 genomic profiles.</title>
        <authorList>
            <person name="Matsumoto Y."/>
            <person name="Kinjo T."/>
            <person name="Motooka D."/>
            <person name="Nabeya D."/>
            <person name="Jung N."/>
            <person name="Uechi K."/>
            <person name="Horii T."/>
            <person name="Iida T."/>
            <person name="Fujita J."/>
            <person name="Nakamura S."/>
        </authorList>
    </citation>
    <scope>NUCLEOTIDE SEQUENCE [LARGE SCALE GENOMIC DNA]</scope>
    <source>
        <strain evidence="2 3">JCM 30622</strain>
    </source>
</reference>
<sequence length="109" mass="11895">MPTGREPAPPGENAFTAEDVELAERRVAAACERAARAGLSAARSFEESAIQHERVAKSQDWVVRQGVPHRDVHRESALKHREAAAEDRKLAELKRRESEADLAAGAATD</sequence>
<evidence type="ECO:0000313" key="2">
    <source>
        <dbReference type="EMBL" id="BBY71075.1"/>
    </source>
</evidence>
<dbReference type="RefSeq" id="WP_014384093.1">
    <property type="nucleotide sequence ID" value="NC_016948.1"/>
</dbReference>
<feature type="compositionally biased region" description="Basic and acidic residues" evidence="1">
    <location>
        <begin position="72"/>
        <end position="99"/>
    </location>
</feature>
<dbReference type="Proteomes" id="UP000466578">
    <property type="component" value="Chromosome"/>
</dbReference>
<proteinExistence type="predicted"/>
<organism evidence="2 3">
    <name type="scientific">Mycobacterium paraintracellulare</name>
    <dbReference type="NCBI Taxonomy" id="1138383"/>
    <lineage>
        <taxon>Bacteria</taxon>
        <taxon>Bacillati</taxon>
        <taxon>Actinomycetota</taxon>
        <taxon>Actinomycetes</taxon>
        <taxon>Mycobacteriales</taxon>
        <taxon>Mycobacteriaceae</taxon>
        <taxon>Mycobacterium</taxon>
        <taxon>Mycobacterium avium complex (MAC)</taxon>
    </lineage>
</organism>